<name>A0ABP6GKT4_9ACTN</name>
<dbReference type="InterPro" id="IPR050490">
    <property type="entry name" value="Bact_solute-bd_prot1"/>
</dbReference>
<protein>
    <submittedName>
        <fullName evidence="5">ABC transporter substrate-binding protein</fullName>
    </submittedName>
</protein>
<reference evidence="6" key="1">
    <citation type="journal article" date="2019" name="Int. J. Syst. Evol. Microbiol.">
        <title>The Global Catalogue of Microorganisms (GCM) 10K type strain sequencing project: providing services to taxonomists for standard genome sequencing and annotation.</title>
        <authorList>
            <consortium name="The Broad Institute Genomics Platform"/>
            <consortium name="The Broad Institute Genome Sequencing Center for Infectious Disease"/>
            <person name="Wu L."/>
            <person name="Ma J."/>
        </authorList>
    </citation>
    <scope>NUCLEOTIDE SEQUENCE [LARGE SCALE GENOMIC DNA]</scope>
    <source>
        <strain evidence="6">JCM 4542</strain>
    </source>
</reference>
<organism evidence="5 6">
    <name type="scientific">Streptomyces luteosporeus</name>
    <dbReference type="NCBI Taxonomy" id="173856"/>
    <lineage>
        <taxon>Bacteria</taxon>
        <taxon>Bacillati</taxon>
        <taxon>Actinomycetota</taxon>
        <taxon>Actinomycetes</taxon>
        <taxon>Kitasatosporales</taxon>
        <taxon>Streptomycetaceae</taxon>
        <taxon>Streptomyces</taxon>
    </lineage>
</organism>
<evidence type="ECO:0000256" key="3">
    <source>
        <dbReference type="ARBA" id="ARBA00022729"/>
    </source>
</evidence>
<feature type="region of interest" description="Disordered" evidence="4">
    <location>
        <begin position="375"/>
        <end position="407"/>
    </location>
</feature>
<accession>A0ABP6GKT4</accession>
<keyword evidence="6" id="KW-1185">Reference proteome</keyword>
<dbReference type="Proteomes" id="UP001500886">
    <property type="component" value="Unassembled WGS sequence"/>
</dbReference>
<dbReference type="EMBL" id="BAAASL010000030">
    <property type="protein sequence ID" value="GAA2725468.1"/>
    <property type="molecule type" value="Genomic_DNA"/>
</dbReference>
<dbReference type="InterPro" id="IPR006059">
    <property type="entry name" value="SBP"/>
</dbReference>
<comment type="caution">
    <text evidence="5">The sequence shown here is derived from an EMBL/GenBank/DDBJ whole genome shotgun (WGS) entry which is preliminary data.</text>
</comment>
<keyword evidence="3" id="KW-0732">Signal</keyword>
<dbReference type="Gene3D" id="3.40.190.10">
    <property type="entry name" value="Periplasmic binding protein-like II"/>
    <property type="match status" value="2"/>
</dbReference>
<dbReference type="PANTHER" id="PTHR43649">
    <property type="entry name" value="ARABINOSE-BINDING PROTEIN-RELATED"/>
    <property type="match status" value="1"/>
</dbReference>
<keyword evidence="2" id="KW-0813">Transport</keyword>
<sequence length="473" mass="50691">MHAAVLLLGATTACTGGEGTAEQAGPPSVRPLTGTQLVIATGVDVTGKNGIRKHLVDAWNTLQEKQHSPYRAQAVILPGSADLQRSQLLAALQSGSAGYDIVNLDVTWVAEFAAAGLVRELPPEFVDDGDVIDKAAATARWKGKVYSVPYNSDVGLLYYRRDYLIDGAGIEEGKLTALTKKDTTWNDVASLMDGVDAWARADKTEKSKNYRSAWTSQLSPYEGLTVNGTEAFASAGVHLTDDDGDYTAAPDDLTKGIAEFRRRTDSAHTLDSAFDSDEAGTLKDFAEGRTAFLRHWPYAYRTLHTALGNGKLGVAPLPGAVLGGQNLAIAANPGMTQERITKAKELVRFLTDRTSERCLLDAGFAATRTSAYTDPAVSCDGDRAAPSAPAQSEGNATDMPRDPSHRPLYAHDTLLPALQTATLRPRTPFYGAFTHAFTTELSRLHTAAQARSMPDEAVAGELDKELRKVLPSN</sequence>
<evidence type="ECO:0000313" key="5">
    <source>
        <dbReference type="EMBL" id="GAA2725468.1"/>
    </source>
</evidence>
<gene>
    <name evidence="5" type="ORF">GCM10010315_57650</name>
</gene>
<dbReference type="Pfam" id="PF13416">
    <property type="entry name" value="SBP_bac_8"/>
    <property type="match status" value="1"/>
</dbReference>
<proteinExistence type="inferred from homology"/>
<evidence type="ECO:0000256" key="1">
    <source>
        <dbReference type="ARBA" id="ARBA00008520"/>
    </source>
</evidence>
<evidence type="ECO:0000313" key="6">
    <source>
        <dbReference type="Proteomes" id="UP001500886"/>
    </source>
</evidence>
<dbReference type="PANTHER" id="PTHR43649:SF34">
    <property type="entry name" value="ABC TRANSPORTER PERIPLASMIC-BINDING PROTEIN YCJN-RELATED"/>
    <property type="match status" value="1"/>
</dbReference>
<evidence type="ECO:0000256" key="4">
    <source>
        <dbReference type="SAM" id="MobiDB-lite"/>
    </source>
</evidence>
<dbReference type="SUPFAM" id="SSF53850">
    <property type="entry name" value="Periplasmic binding protein-like II"/>
    <property type="match status" value="1"/>
</dbReference>
<comment type="similarity">
    <text evidence="1">Belongs to the bacterial solute-binding protein 1 family.</text>
</comment>
<evidence type="ECO:0000256" key="2">
    <source>
        <dbReference type="ARBA" id="ARBA00022448"/>
    </source>
</evidence>